<evidence type="ECO:0000313" key="2">
    <source>
        <dbReference type="Proteomes" id="UP000827872"/>
    </source>
</evidence>
<gene>
    <name evidence="1" type="ORF">K3G42_017011</name>
</gene>
<sequence length="107" mass="11729">MKCALLGLAQSPSKRGAAEWPRSEREEDRPARSARSPSRCLPNMLRKVNPILAPRARQRGIPGSSRFPLGSDCNLEVALSREAAGGTIDKKFHDNDDQLNTLYGVLS</sequence>
<dbReference type="Proteomes" id="UP000827872">
    <property type="component" value="Linkage Group LG06"/>
</dbReference>
<evidence type="ECO:0000313" key="1">
    <source>
        <dbReference type="EMBL" id="KAH8007109.1"/>
    </source>
</evidence>
<accession>A0ACB8FPX1</accession>
<dbReference type="EMBL" id="CM037619">
    <property type="protein sequence ID" value="KAH8007109.1"/>
    <property type="molecule type" value="Genomic_DNA"/>
</dbReference>
<protein>
    <submittedName>
        <fullName evidence="1">Uncharacterized protein</fullName>
    </submittedName>
</protein>
<keyword evidence="2" id="KW-1185">Reference proteome</keyword>
<proteinExistence type="predicted"/>
<reference evidence="1" key="1">
    <citation type="submission" date="2021-08" db="EMBL/GenBank/DDBJ databases">
        <title>The first chromosome-level gecko genome reveals the dynamic sex chromosomes of Neotropical dwarf geckos (Sphaerodactylidae: Sphaerodactylus).</title>
        <authorList>
            <person name="Pinto B.J."/>
            <person name="Keating S.E."/>
            <person name="Gamble T."/>
        </authorList>
    </citation>
    <scope>NUCLEOTIDE SEQUENCE</scope>
    <source>
        <strain evidence="1">TG3544</strain>
    </source>
</reference>
<comment type="caution">
    <text evidence="1">The sequence shown here is derived from an EMBL/GenBank/DDBJ whole genome shotgun (WGS) entry which is preliminary data.</text>
</comment>
<name>A0ACB8FPX1_9SAUR</name>
<organism evidence="1 2">
    <name type="scientific">Sphaerodactylus townsendi</name>
    <dbReference type="NCBI Taxonomy" id="933632"/>
    <lineage>
        <taxon>Eukaryota</taxon>
        <taxon>Metazoa</taxon>
        <taxon>Chordata</taxon>
        <taxon>Craniata</taxon>
        <taxon>Vertebrata</taxon>
        <taxon>Euteleostomi</taxon>
        <taxon>Lepidosauria</taxon>
        <taxon>Squamata</taxon>
        <taxon>Bifurcata</taxon>
        <taxon>Gekkota</taxon>
        <taxon>Sphaerodactylidae</taxon>
        <taxon>Sphaerodactylus</taxon>
    </lineage>
</organism>